<evidence type="ECO:0000313" key="4">
    <source>
        <dbReference type="EMBL" id="ATC65210.1"/>
    </source>
</evidence>
<evidence type="ECO:0000256" key="1">
    <source>
        <dbReference type="ARBA" id="ARBA00007261"/>
    </source>
</evidence>
<dbReference type="InterPro" id="IPR007863">
    <property type="entry name" value="Peptidase_M16_C"/>
</dbReference>
<dbReference type="KEGG" id="vbh:CMV30_15295"/>
<name>A0A290QDB2_9BACT</name>
<dbReference type="Pfam" id="PF00675">
    <property type="entry name" value="Peptidase_M16"/>
    <property type="match status" value="2"/>
</dbReference>
<proteinExistence type="inferred from homology"/>
<feature type="domain" description="Peptidase M16 C-terminal" evidence="3">
    <location>
        <begin position="190"/>
        <end position="363"/>
    </location>
</feature>
<dbReference type="AlphaFoldDB" id="A0A290QDB2"/>
<reference evidence="4 5" key="1">
    <citation type="submission" date="2017-09" db="EMBL/GenBank/DDBJ databases">
        <title>Complete genome sequence of Verrucomicrobial strain HZ-65, isolated from freshwater.</title>
        <authorList>
            <person name="Choi A."/>
        </authorList>
    </citation>
    <scope>NUCLEOTIDE SEQUENCE [LARGE SCALE GENOMIC DNA]</scope>
    <source>
        <strain evidence="4 5">HZ-65</strain>
    </source>
</reference>
<protein>
    <submittedName>
        <fullName evidence="4">Peptidase M16</fullName>
    </submittedName>
</protein>
<dbReference type="GO" id="GO:0046872">
    <property type="term" value="F:metal ion binding"/>
    <property type="evidence" value="ECO:0007669"/>
    <property type="project" value="InterPro"/>
</dbReference>
<keyword evidence="5" id="KW-1185">Reference proteome</keyword>
<dbReference type="EMBL" id="CP023344">
    <property type="protein sequence ID" value="ATC65210.1"/>
    <property type="molecule type" value="Genomic_DNA"/>
</dbReference>
<dbReference type="PANTHER" id="PTHR11851:SF49">
    <property type="entry name" value="MITOCHONDRIAL-PROCESSING PEPTIDASE SUBUNIT ALPHA"/>
    <property type="match status" value="1"/>
</dbReference>
<dbReference type="RefSeq" id="WP_096056841.1">
    <property type="nucleotide sequence ID" value="NZ_CP023344.1"/>
</dbReference>
<dbReference type="OrthoDB" id="9811314at2"/>
<feature type="domain" description="Peptidase M16 N-terminal" evidence="2">
    <location>
        <begin position="34"/>
        <end position="180"/>
    </location>
</feature>
<evidence type="ECO:0000259" key="2">
    <source>
        <dbReference type="Pfam" id="PF00675"/>
    </source>
</evidence>
<gene>
    <name evidence="4" type="ORF">CMV30_15295</name>
</gene>
<dbReference type="Gene3D" id="3.30.830.10">
    <property type="entry name" value="Metalloenzyme, LuxS/M16 peptidase-like"/>
    <property type="match status" value="4"/>
</dbReference>
<sequence>MPVKPTAVSANFSLLDPFWKERVDRTVLSNGLTVLIKPDMSAPVASVQVWVKTGSIHENALLGAGLSHYLEHMLFKGTKRRAGREISASVQAHGGYINAYTTFDRTVYYIDLPSEHVGVAVDILADAVLHSTLPEDEVAKEKDVILREIDMGRDDPDQRLGEALFDTAFRQHPFRYPIIGHREVFSGVRHADLVAYYRARYVPNNLVVVIAGAVDPKAALVEVEKHFGGAPRARLAPVVIPEEPAQLAPRALHKFEDVELTRAGLAWQIPGITHPDAPLLDLLATILGGGDSSVLWQDVREKARLVHSVDAHSWTPGSVGLFYVSFTCDADKREAATKAIERSLARCVAKGFSPAQIKKAQRQTVVGEINSRKTMSGQASRLGAAEVVIGDLDYAKTYFERMRLVTAADLKRVLKTYLVPARLTSVSLNPKASEEALTGTTAVAGSDLEFEEIKLANGSRLLLQHDAHLPNLHVRLLCLGGPMQEDAGKRGATSLLATMLTKDTRKRSAAAVAQFIEEVGGAFHPFSGNNSFGLAAEVLPTDVDRALTVLSEAVFAPAFKKTTFEIEREAQLAELMQDADDVVTFGRKLLRRKFFGAYPLSIDSAGDESGLKAVTPGDLAALWKTCFVAGNVVLAVAGDFDRKKLVPQLKAFLAKVPKGKLAKPEVTFERPAEVGDFIETQPREQAVVFQAFRGPGLKADDYYVSEVADELFSGMSSRLFERVREDKGLAYFVRSSRVVGLEAGMFAFFAGTSPKHYEEVLAEFDAEIARVQAGEVTAEELKRCQTRLKAGRRMGLQTNSARAMQAGLNALYGQPVNDWKNYDGYIDAVTVAKLREFARTYFKKSQRTQLVVKA</sequence>
<dbReference type="SUPFAM" id="SSF63411">
    <property type="entry name" value="LuxS/MPP-like metallohydrolase"/>
    <property type="match status" value="4"/>
</dbReference>
<feature type="domain" description="Peptidase M16 N-terminal" evidence="2">
    <location>
        <begin position="462"/>
        <end position="576"/>
    </location>
</feature>
<organism evidence="4 5">
    <name type="scientific">Nibricoccus aquaticus</name>
    <dbReference type="NCBI Taxonomy" id="2576891"/>
    <lineage>
        <taxon>Bacteria</taxon>
        <taxon>Pseudomonadati</taxon>
        <taxon>Verrucomicrobiota</taxon>
        <taxon>Opitutia</taxon>
        <taxon>Opitutales</taxon>
        <taxon>Opitutaceae</taxon>
        <taxon>Nibricoccus</taxon>
    </lineage>
</organism>
<evidence type="ECO:0000313" key="5">
    <source>
        <dbReference type="Proteomes" id="UP000217265"/>
    </source>
</evidence>
<dbReference type="InterPro" id="IPR050361">
    <property type="entry name" value="MPP/UQCRC_Complex"/>
</dbReference>
<evidence type="ECO:0000259" key="3">
    <source>
        <dbReference type="Pfam" id="PF05193"/>
    </source>
</evidence>
<dbReference type="Pfam" id="PF05193">
    <property type="entry name" value="Peptidase_M16_C"/>
    <property type="match status" value="2"/>
</dbReference>
<dbReference type="InterPro" id="IPR011765">
    <property type="entry name" value="Pept_M16_N"/>
</dbReference>
<dbReference type="PANTHER" id="PTHR11851">
    <property type="entry name" value="METALLOPROTEASE"/>
    <property type="match status" value="1"/>
</dbReference>
<feature type="domain" description="Peptidase M16 C-terminal" evidence="3">
    <location>
        <begin position="614"/>
        <end position="788"/>
    </location>
</feature>
<accession>A0A290QDB2</accession>
<dbReference type="Proteomes" id="UP000217265">
    <property type="component" value="Chromosome"/>
</dbReference>
<comment type="similarity">
    <text evidence="1">Belongs to the peptidase M16 family.</text>
</comment>
<dbReference type="InterPro" id="IPR011249">
    <property type="entry name" value="Metalloenz_LuxS/M16"/>
</dbReference>